<dbReference type="Pfam" id="PF00072">
    <property type="entry name" value="Response_reg"/>
    <property type="match status" value="1"/>
</dbReference>
<dbReference type="SMART" id="SM00387">
    <property type="entry name" value="HATPase_c"/>
    <property type="match status" value="1"/>
</dbReference>
<keyword evidence="3 4" id="KW-0597">Phosphoprotein</keyword>
<protein>
    <recommendedName>
        <fullName evidence="2">histidine kinase</fullName>
        <ecNumber evidence="2">2.7.13.3</ecNumber>
    </recommendedName>
</protein>
<dbReference type="Gene3D" id="1.10.287.130">
    <property type="match status" value="1"/>
</dbReference>
<dbReference type="SUPFAM" id="SSF47384">
    <property type="entry name" value="Homodimeric domain of signal transducing histidine kinase"/>
    <property type="match status" value="1"/>
</dbReference>
<dbReference type="PROSITE" id="PS50109">
    <property type="entry name" value="HIS_KIN"/>
    <property type="match status" value="1"/>
</dbReference>
<dbReference type="PROSITE" id="PS50110">
    <property type="entry name" value="RESPONSE_REGULATORY"/>
    <property type="match status" value="1"/>
</dbReference>
<dbReference type="InterPro" id="IPR036097">
    <property type="entry name" value="HisK_dim/P_sf"/>
</dbReference>
<evidence type="ECO:0000313" key="8">
    <source>
        <dbReference type="Proteomes" id="UP000494214"/>
    </source>
</evidence>
<dbReference type="Gene3D" id="3.30.450.20">
    <property type="entry name" value="PAS domain"/>
    <property type="match status" value="1"/>
</dbReference>
<dbReference type="CDD" id="cd18161">
    <property type="entry name" value="REC_hyHK_blue-like"/>
    <property type="match status" value="1"/>
</dbReference>
<dbReference type="InterPro" id="IPR036890">
    <property type="entry name" value="HATPase_C_sf"/>
</dbReference>
<dbReference type="Pfam" id="PF00512">
    <property type="entry name" value="HisKA"/>
    <property type="match status" value="1"/>
</dbReference>
<dbReference type="RefSeq" id="WP_254594934.1">
    <property type="nucleotide sequence ID" value="NZ_CADIJM010000002.1"/>
</dbReference>
<dbReference type="InterPro" id="IPR005467">
    <property type="entry name" value="His_kinase_dom"/>
</dbReference>
<dbReference type="SUPFAM" id="SSF55874">
    <property type="entry name" value="ATPase domain of HSP90 chaperone/DNA topoisomerase II/histidine kinase"/>
    <property type="match status" value="1"/>
</dbReference>
<evidence type="ECO:0000256" key="1">
    <source>
        <dbReference type="ARBA" id="ARBA00000085"/>
    </source>
</evidence>
<dbReference type="Gene3D" id="3.30.565.10">
    <property type="entry name" value="Histidine kinase-like ATPase, C-terminal domain"/>
    <property type="match status" value="1"/>
</dbReference>
<dbReference type="InterPro" id="IPR003661">
    <property type="entry name" value="HisK_dim/P_dom"/>
</dbReference>
<feature type="domain" description="Histidine kinase" evidence="5">
    <location>
        <begin position="190"/>
        <end position="414"/>
    </location>
</feature>
<dbReference type="PANTHER" id="PTHR43065">
    <property type="entry name" value="SENSOR HISTIDINE KINASE"/>
    <property type="match status" value="1"/>
</dbReference>
<gene>
    <name evidence="7" type="primary">rcsC_10</name>
    <name evidence="7" type="ORF">LMG26690_01832</name>
</gene>
<dbReference type="PRINTS" id="PR00344">
    <property type="entry name" value="BCTRLSENSOR"/>
</dbReference>
<dbReference type="SMART" id="SM00388">
    <property type="entry name" value="HisKA"/>
    <property type="match status" value="1"/>
</dbReference>
<dbReference type="InterPro" id="IPR011006">
    <property type="entry name" value="CheY-like_superfamily"/>
</dbReference>
<dbReference type="Proteomes" id="UP000494214">
    <property type="component" value="Unassembled WGS sequence"/>
</dbReference>
<dbReference type="Gene3D" id="3.40.50.2300">
    <property type="match status" value="1"/>
</dbReference>
<feature type="modified residue" description="4-aspartylphosphate" evidence="4">
    <location>
        <position position="487"/>
    </location>
</feature>
<dbReference type="Pfam" id="PF02518">
    <property type="entry name" value="HATPase_c"/>
    <property type="match status" value="1"/>
</dbReference>
<dbReference type="SMART" id="SM00448">
    <property type="entry name" value="REC"/>
    <property type="match status" value="1"/>
</dbReference>
<dbReference type="PANTHER" id="PTHR43065:SF42">
    <property type="entry name" value="TWO-COMPONENT SENSOR PPRA"/>
    <property type="match status" value="1"/>
</dbReference>
<dbReference type="InterPro" id="IPR004358">
    <property type="entry name" value="Sig_transdc_His_kin-like_C"/>
</dbReference>
<organism evidence="7 8">
    <name type="scientific">Achromobacter animicus</name>
    <dbReference type="NCBI Taxonomy" id="1389935"/>
    <lineage>
        <taxon>Bacteria</taxon>
        <taxon>Pseudomonadati</taxon>
        <taxon>Pseudomonadota</taxon>
        <taxon>Betaproteobacteria</taxon>
        <taxon>Burkholderiales</taxon>
        <taxon>Alcaligenaceae</taxon>
        <taxon>Achromobacter</taxon>
    </lineage>
</organism>
<evidence type="ECO:0000259" key="6">
    <source>
        <dbReference type="PROSITE" id="PS50110"/>
    </source>
</evidence>
<evidence type="ECO:0000256" key="2">
    <source>
        <dbReference type="ARBA" id="ARBA00012438"/>
    </source>
</evidence>
<dbReference type="CDD" id="cd00082">
    <property type="entry name" value="HisKA"/>
    <property type="match status" value="1"/>
</dbReference>
<dbReference type="EMBL" id="CADIJM010000002">
    <property type="protein sequence ID" value="CAB3685390.1"/>
    <property type="molecule type" value="Genomic_DNA"/>
</dbReference>
<evidence type="ECO:0000313" key="7">
    <source>
        <dbReference type="EMBL" id="CAB3685390.1"/>
    </source>
</evidence>
<feature type="domain" description="Response regulatory" evidence="6">
    <location>
        <begin position="437"/>
        <end position="552"/>
    </location>
</feature>
<keyword evidence="7" id="KW-0418">Kinase</keyword>
<accession>A0A6S6ZMA0</accession>
<evidence type="ECO:0000256" key="4">
    <source>
        <dbReference type="PROSITE-ProRule" id="PRU00169"/>
    </source>
</evidence>
<name>A0A6S6ZMA0_9BURK</name>
<dbReference type="GO" id="GO:0000155">
    <property type="term" value="F:phosphorelay sensor kinase activity"/>
    <property type="evidence" value="ECO:0007669"/>
    <property type="project" value="InterPro"/>
</dbReference>
<dbReference type="InterPro" id="IPR001789">
    <property type="entry name" value="Sig_transdc_resp-reg_receiver"/>
</dbReference>
<reference evidence="7 8" key="1">
    <citation type="submission" date="2020-04" db="EMBL/GenBank/DDBJ databases">
        <authorList>
            <person name="De Canck E."/>
        </authorList>
    </citation>
    <scope>NUCLEOTIDE SEQUENCE [LARGE SCALE GENOMIC DNA]</scope>
    <source>
        <strain evidence="7 8">LMG 26690</strain>
    </source>
</reference>
<sequence>MQNDPSKPLFLASGGEMGARVSRHDWSATPLGPIASWPASLRIAASMVLSSRFPSCLVWGPELISIYNDAFVPILGAKPDALGCPFDEIWREAWSLIGPIAERAYAGEATFIEDYPLVVHRYGRAEMANFTFCYSPVRDENGNVAGMIDTVIETTARVGAEKAQADALRLTEEALRQSQKMEAIGQLTGGVAHDFNNLLTGISGSLDFLSQRLAQGRTDDLARHIAVAKGGADKAAILTRRLLNFSRRHPLERTAVDINHVIADMEALITRSAGAAITLDVDCAAGLWPVWVDAHQLENALLNLCLNARDALYASGTLRIETSNVTLGAEDARERNLEPGDHVRLRVSDTGCGMTPETMRRMFEPFYTTKPAERGTGLGLALVHDFVRQSGGHIQVRSQPDLGTDIDLYFPRHGGARIQVAADTASVSPSRVLQGRTILLAEDDPAVREITAEVLKEIGFDVIEATDGASALKHLTTQARIDLLVCDLALPGGVNGRRVAETGKTLRPEMKVLFITGYGETAEGNNAPATGAPVLLKPFTLEDLASQVHALMR</sequence>
<dbReference type="EC" id="2.7.13.3" evidence="2"/>
<evidence type="ECO:0000256" key="3">
    <source>
        <dbReference type="ARBA" id="ARBA00022553"/>
    </source>
</evidence>
<comment type="catalytic activity">
    <reaction evidence="1">
        <text>ATP + protein L-histidine = ADP + protein N-phospho-L-histidine.</text>
        <dbReference type="EC" id="2.7.13.3"/>
    </reaction>
</comment>
<dbReference type="SUPFAM" id="SSF52172">
    <property type="entry name" value="CheY-like"/>
    <property type="match status" value="1"/>
</dbReference>
<evidence type="ECO:0000259" key="5">
    <source>
        <dbReference type="PROSITE" id="PS50109"/>
    </source>
</evidence>
<proteinExistence type="predicted"/>
<dbReference type="AlphaFoldDB" id="A0A6S6ZMA0"/>
<keyword evidence="8" id="KW-1185">Reference proteome</keyword>
<dbReference type="InterPro" id="IPR003594">
    <property type="entry name" value="HATPase_dom"/>
</dbReference>
<keyword evidence="7" id="KW-0808">Transferase</keyword>